<name>A0A5C4TKU6_FRUSA</name>
<evidence type="ECO:0000259" key="8">
    <source>
        <dbReference type="PROSITE" id="PS50850"/>
    </source>
</evidence>
<dbReference type="NCBIfam" id="TIGR00711">
    <property type="entry name" value="efflux_EmrB"/>
    <property type="match status" value="1"/>
</dbReference>
<keyword evidence="2" id="KW-0813">Transport</keyword>
<comment type="subcellular location">
    <subcellularLocation>
        <location evidence="1">Cell membrane</location>
        <topology evidence="1">Multi-pass membrane protein</topology>
    </subcellularLocation>
</comment>
<keyword evidence="6 7" id="KW-0472">Membrane</keyword>
<evidence type="ECO:0000256" key="2">
    <source>
        <dbReference type="ARBA" id="ARBA00022448"/>
    </source>
</evidence>
<dbReference type="EMBL" id="QFCR01000009">
    <property type="protein sequence ID" value="TNK90475.1"/>
    <property type="molecule type" value="Genomic_DNA"/>
</dbReference>
<evidence type="ECO:0000313" key="9">
    <source>
        <dbReference type="EMBL" id="TNK90475.1"/>
    </source>
</evidence>
<feature type="transmembrane region" description="Helical" evidence="7">
    <location>
        <begin position="91"/>
        <end position="109"/>
    </location>
</feature>
<protein>
    <submittedName>
        <fullName evidence="9">MFS transporter</fullName>
    </submittedName>
</protein>
<feature type="domain" description="Major facilitator superfamily (MFS) profile" evidence="8">
    <location>
        <begin position="26"/>
        <end position="488"/>
    </location>
</feature>
<feature type="transmembrane region" description="Helical" evidence="7">
    <location>
        <begin position="279"/>
        <end position="304"/>
    </location>
</feature>
<evidence type="ECO:0000313" key="10">
    <source>
        <dbReference type="Proteomes" id="UP000313312"/>
    </source>
</evidence>
<feature type="transmembrane region" description="Helical" evidence="7">
    <location>
        <begin position="121"/>
        <end position="142"/>
    </location>
</feature>
<dbReference type="InterPro" id="IPR011701">
    <property type="entry name" value="MFS"/>
</dbReference>
<reference evidence="9 10" key="1">
    <citation type="submission" date="2018-05" db="EMBL/GenBank/DDBJ databases">
        <title>Lactobacillus sanfranciscensis Ah4 draft denome sequence.</title>
        <authorList>
            <person name="Zhang G."/>
        </authorList>
    </citation>
    <scope>NUCLEOTIDE SEQUENCE [LARGE SCALE GENOMIC DNA]</scope>
    <source>
        <strain evidence="9 10">Ah4</strain>
    </source>
</reference>
<dbReference type="CDD" id="cd17503">
    <property type="entry name" value="MFS_LmrB_MDR_like"/>
    <property type="match status" value="1"/>
</dbReference>
<gene>
    <name evidence="9" type="ORF">DID87_04005</name>
</gene>
<feature type="transmembrane region" description="Helical" evidence="7">
    <location>
        <begin position="149"/>
        <end position="169"/>
    </location>
</feature>
<accession>A0A5C4TKU6</accession>
<dbReference type="Proteomes" id="UP000313312">
    <property type="component" value="Unassembled WGS sequence"/>
</dbReference>
<keyword evidence="3" id="KW-1003">Cell membrane</keyword>
<feature type="transmembrane region" description="Helical" evidence="7">
    <location>
        <begin position="462"/>
        <end position="483"/>
    </location>
</feature>
<dbReference type="Gene3D" id="1.20.1720.10">
    <property type="entry name" value="Multidrug resistance protein D"/>
    <property type="match status" value="1"/>
</dbReference>
<keyword evidence="5 7" id="KW-1133">Transmembrane helix</keyword>
<sequence length="499" mass="54114">MYMGGFYMNKNQAVDAKGKPYNRTMFVLLLLVGAFVAILNQTILATAFPTLMHAFNINTSTVQWLTTGFMMVNGILIPVSAWLNTRFNTKWLYLGAMLIFEIGTIMAYMSPSFGVLFAGRLVQAVGVGVIMPLLQTVMLTIFPADKRGVAMGMAGMVIGLAPAIGPTLSGWIIDNYQWRDLFGMLIPIAALVLIFGLVYIKPVLKTEKSKLDVLSLILSTIGFGSALYGFSSVGSDGWGSQTVIVSLVIGAIFVGLFVWRQLTMKEPFLNLNVFKSAEFSIGTMIASIVFMAMIGVEMIIPLYLQIVRGMTAFDSGLTLLPGAIMMGIMSPFTGKIFDKYGAKKLAIGGLFLLSLGTFPFMFLTKTTPVHYITMLYVVRMFGVAMVMMPVTTSAMNALPVTMMSHGTAVNNTVRQICASIATAIMVSILANVTTDNMPAKHIMKLNPIHYVSLAINATLKGYSAAFAIAFGLSLIAFLAGFMLKKGRVTTIKVGKEDTK</sequence>
<feature type="transmembrane region" description="Helical" evidence="7">
    <location>
        <begin position="412"/>
        <end position="430"/>
    </location>
</feature>
<evidence type="ECO:0000256" key="1">
    <source>
        <dbReference type="ARBA" id="ARBA00004651"/>
    </source>
</evidence>
<organism evidence="9 10">
    <name type="scientific">Fructilactobacillus sanfranciscensis</name>
    <name type="common">Lactobacillus sanfranciscensis</name>
    <dbReference type="NCBI Taxonomy" id="1625"/>
    <lineage>
        <taxon>Bacteria</taxon>
        <taxon>Bacillati</taxon>
        <taxon>Bacillota</taxon>
        <taxon>Bacilli</taxon>
        <taxon>Lactobacillales</taxon>
        <taxon>Lactobacillaceae</taxon>
        <taxon>Fructilactobacillus</taxon>
    </lineage>
</organism>
<dbReference type="Pfam" id="PF07690">
    <property type="entry name" value="MFS_1"/>
    <property type="match status" value="1"/>
</dbReference>
<dbReference type="AlphaFoldDB" id="A0A5C4TKU6"/>
<feature type="transmembrane region" description="Helical" evidence="7">
    <location>
        <begin position="345"/>
        <end position="363"/>
    </location>
</feature>
<evidence type="ECO:0000256" key="5">
    <source>
        <dbReference type="ARBA" id="ARBA00022989"/>
    </source>
</evidence>
<proteinExistence type="predicted"/>
<dbReference type="InterPro" id="IPR020846">
    <property type="entry name" value="MFS_dom"/>
</dbReference>
<evidence type="ECO:0000256" key="4">
    <source>
        <dbReference type="ARBA" id="ARBA00022692"/>
    </source>
</evidence>
<feature type="transmembrane region" description="Helical" evidence="7">
    <location>
        <begin position="61"/>
        <end position="84"/>
    </location>
</feature>
<feature type="transmembrane region" description="Helical" evidence="7">
    <location>
        <begin position="181"/>
        <end position="199"/>
    </location>
</feature>
<feature type="transmembrane region" description="Helical" evidence="7">
    <location>
        <begin position="369"/>
        <end position="391"/>
    </location>
</feature>
<feature type="transmembrane region" description="Helical" evidence="7">
    <location>
        <begin position="211"/>
        <end position="230"/>
    </location>
</feature>
<dbReference type="InterPro" id="IPR036259">
    <property type="entry name" value="MFS_trans_sf"/>
</dbReference>
<keyword evidence="4 7" id="KW-0812">Transmembrane</keyword>
<dbReference type="GO" id="GO:0005886">
    <property type="term" value="C:plasma membrane"/>
    <property type="evidence" value="ECO:0007669"/>
    <property type="project" value="UniProtKB-SubCell"/>
</dbReference>
<dbReference type="GO" id="GO:0022857">
    <property type="term" value="F:transmembrane transporter activity"/>
    <property type="evidence" value="ECO:0007669"/>
    <property type="project" value="InterPro"/>
</dbReference>
<evidence type="ECO:0000256" key="3">
    <source>
        <dbReference type="ARBA" id="ARBA00022475"/>
    </source>
</evidence>
<dbReference type="InterPro" id="IPR004638">
    <property type="entry name" value="EmrB-like"/>
</dbReference>
<dbReference type="PANTHER" id="PTHR42718">
    <property type="entry name" value="MAJOR FACILITATOR SUPERFAMILY MULTIDRUG TRANSPORTER MFSC"/>
    <property type="match status" value="1"/>
</dbReference>
<evidence type="ECO:0000256" key="6">
    <source>
        <dbReference type="ARBA" id="ARBA00023136"/>
    </source>
</evidence>
<dbReference type="PRINTS" id="PR01036">
    <property type="entry name" value="TCRTETB"/>
</dbReference>
<feature type="transmembrane region" description="Helical" evidence="7">
    <location>
        <begin position="316"/>
        <end position="333"/>
    </location>
</feature>
<feature type="transmembrane region" description="Helical" evidence="7">
    <location>
        <begin position="242"/>
        <end position="259"/>
    </location>
</feature>
<comment type="caution">
    <text evidence="9">The sequence shown here is derived from an EMBL/GenBank/DDBJ whole genome shotgun (WGS) entry which is preliminary data.</text>
</comment>
<dbReference type="PANTHER" id="PTHR42718:SF24">
    <property type="entry name" value="MAJOR FACILITATOR SUPERFAMILY (MFS) PROFILE DOMAIN-CONTAINING PROTEIN"/>
    <property type="match status" value="1"/>
</dbReference>
<dbReference type="SUPFAM" id="SSF103473">
    <property type="entry name" value="MFS general substrate transporter"/>
    <property type="match status" value="1"/>
</dbReference>
<dbReference type="Gene3D" id="1.20.1250.20">
    <property type="entry name" value="MFS general substrate transporter like domains"/>
    <property type="match status" value="1"/>
</dbReference>
<evidence type="ECO:0000256" key="7">
    <source>
        <dbReference type="SAM" id="Phobius"/>
    </source>
</evidence>
<dbReference type="PROSITE" id="PS50850">
    <property type="entry name" value="MFS"/>
    <property type="match status" value="1"/>
</dbReference>